<dbReference type="Proteomes" id="UP000050741">
    <property type="component" value="Unassembled WGS sequence"/>
</dbReference>
<evidence type="ECO:0000313" key="4">
    <source>
        <dbReference type="WBParaSite" id="GPLIN_000735100"/>
    </source>
</evidence>
<protein>
    <submittedName>
        <fullName evidence="4">Secreted protein</fullName>
    </submittedName>
</protein>
<keyword evidence="2" id="KW-0732">Signal</keyword>
<feature type="compositionally biased region" description="Polar residues" evidence="1">
    <location>
        <begin position="44"/>
        <end position="56"/>
    </location>
</feature>
<feature type="region of interest" description="Disordered" evidence="1">
    <location>
        <begin position="27"/>
        <end position="89"/>
    </location>
</feature>
<dbReference type="AlphaFoldDB" id="A0A183C3A7"/>
<feature type="signal peptide" evidence="2">
    <location>
        <begin position="1"/>
        <end position="19"/>
    </location>
</feature>
<organism evidence="3 4">
    <name type="scientific">Globodera pallida</name>
    <name type="common">Potato cyst nematode worm</name>
    <name type="synonym">Heterodera pallida</name>
    <dbReference type="NCBI Taxonomy" id="36090"/>
    <lineage>
        <taxon>Eukaryota</taxon>
        <taxon>Metazoa</taxon>
        <taxon>Ecdysozoa</taxon>
        <taxon>Nematoda</taxon>
        <taxon>Chromadorea</taxon>
        <taxon>Rhabditida</taxon>
        <taxon>Tylenchina</taxon>
        <taxon>Tylenchomorpha</taxon>
        <taxon>Tylenchoidea</taxon>
        <taxon>Heteroderidae</taxon>
        <taxon>Heteroderinae</taxon>
        <taxon>Globodera</taxon>
    </lineage>
</organism>
<reference evidence="4" key="3">
    <citation type="submission" date="2016-06" db="UniProtKB">
        <authorList>
            <consortium name="WormBaseParasite"/>
        </authorList>
    </citation>
    <scope>IDENTIFICATION</scope>
</reference>
<proteinExistence type="predicted"/>
<evidence type="ECO:0000256" key="2">
    <source>
        <dbReference type="SAM" id="SignalP"/>
    </source>
</evidence>
<reference evidence="3" key="1">
    <citation type="submission" date="2013-12" db="EMBL/GenBank/DDBJ databases">
        <authorList>
            <person name="Aslett M."/>
        </authorList>
    </citation>
    <scope>NUCLEOTIDE SEQUENCE [LARGE SCALE GENOMIC DNA]</scope>
    <source>
        <strain evidence="3">Lindley</strain>
    </source>
</reference>
<dbReference type="WBParaSite" id="GPLIN_000735100">
    <property type="protein sequence ID" value="GPLIN_000735100"/>
    <property type="gene ID" value="GPLIN_000735100"/>
</dbReference>
<keyword evidence="3" id="KW-1185">Reference proteome</keyword>
<evidence type="ECO:0000313" key="3">
    <source>
        <dbReference type="Proteomes" id="UP000050741"/>
    </source>
</evidence>
<accession>A0A183C3A7</accession>
<reference evidence="3" key="2">
    <citation type="submission" date="2014-05" db="EMBL/GenBank/DDBJ databases">
        <title>The genome and life-stage specific transcriptomes of Globodera pallida elucidate key aspects of plant parasitism by a cyst nematode.</title>
        <authorList>
            <person name="Cotton J.A."/>
            <person name="Lilley C.J."/>
            <person name="Jones L.M."/>
            <person name="Kikuchi T."/>
            <person name="Reid A.J."/>
            <person name="Thorpe P."/>
            <person name="Tsai I.J."/>
            <person name="Beasley H."/>
            <person name="Blok V."/>
            <person name="Cock P.J.A."/>
            <person name="Van den Akker S.E."/>
            <person name="Holroyd N."/>
            <person name="Hunt M."/>
            <person name="Mantelin S."/>
            <person name="Naghra H."/>
            <person name="Pain A."/>
            <person name="Palomares-Rius J.E."/>
            <person name="Zarowiecki M."/>
            <person name="Berriman M."/>
            <person name="Jones J.T."/>
            <person name="Urwin P.E."/>
        </authorList>
    </citation>
    <scope>NUCLEOTIDE SEQUENCE [LARGE SCALE GENOMIC DNA]</scope>
    <source>
        <strain evidence="3">Lindley</strain>
    </source>
</reference>
<sequence>MIASNYLLLLALLVTTCRCVKENKIREARYTRHNKHRRTEHGSTESSGQNFSCSQQKELKSTGAKRKLEKENKKVNSSKKGQQITDYEV</sequence>
<name>A0A183C3A7_GLOPA</name>
<evidence type="ECO:0000256" key="1">
    <source>
        <dbReference type="SAM" id="MobiDB-lite"/>
    </source>
</evidence>
<feature type="chain" id="PRO_5008147006" evidence="2">
    <location>
        <begin position="20"/>
        <end position="89"/>
    </location>
</feature>